<dbReference type="InterPro" id="IPR000595">
    <property type="entry name" value="cNMP-bd_dom"/>
</dbReference>
<dbReference type="InterPro" id="IPR036390">
    <property type="entry name" value="WH_DNA-bd_sf"/>
</dbReference>
<evidence type="ECO:0000256" key="1">
    <source>
        <dbReference type="ARBA" id="ARBA00023015"/>
    </source>
</evidence>
<evidence type="ECO:0000313" key="6">
    <source>
        <dbReference type="Proteomes" id="UP000188729"/>
    </source>
</evidence>
<dbReference type="InterPro" id="IPR018490">
    <property type="entry name" value="cNMP-bd_dom_sf"/>
</dbReference>
<proteinExistence type="predicted"/>
<dbReference type="EMBL" id="MPSB01000001">
    <property type="protein sequence ID" value="ONF97698.1"/>
    <property type="molecule type" value="Genomic_DNA"/>
</dbReference>
<dbReference type="SMART" id="SM00419">
    <property type="entry name" value="HTH_CRP"/>
    <property type="match status" value="1"/>
</dbReference>
<evidence type="ECO:0000313" key="5">
    <source>
        <dbReference type="EMBL" id="ONF97698.1"/>
    </source>
</evidence>
<evidence type="ECO:0000256" key="3">
    <source>
        <dbReference type="ARBA" id="ARBA00023163"/>
    </source>
</evidence>
<dbReference type="InterPro" id="IPR014710">
    <property type="entry name" value="RmlC-like_jellyroll"/>
</dbReference>
<sequence length="241" mass="27623">METRDFLRGRRRSELTEAEIAALETAIERVETVPARKVMSRRGERMRYSTLLVEGYACRYMDARDGYRQLLSYHVPGDFVDLHGYPSRFIDHDVGTISEAKFAFIPHEQIDRIMVDRPHLAAMLWFSTLLDAALHREWIFRIGRLDAAGRLAHFLCETFCRMSAVGRVSDNGYDLPLTQQDLGEATGLTSVHVNRIVRRLREDGLAIVGRGKARILDFGQLARVGEFDSDYLYLEDGPWKA</sequence>
<gene>
    <name evidence="5" type="primary">fnr</name>
    <name evidence="5" type="ORF">SPHI_03330</name>
</gene>
<name>A0A1V2EZI4_9SPHN</name>
<keyword evidence="2" id="KW-0238">DNA-binding</keyword>
<dbReference type="PROSITE" id="PS51063">
    <property type="entry name" value="HTH_CRP_2"/>
    <property type="match status" value="1"/>
</dbReference>
<dbReference type="Gene3D" id="1.10.10.10">
    <property type="entry name" value="Winged helix-like DNA-binding domain superfamily/Winged helix DNA-binding domain"/>
    <property type="match status" value="1"/>
</dbReference>
<protein>
    <submittedName>
        <fullName evidence="5">Anaerobic regulatory protein</fullName>
    </submittedName>
</protein>
<dbReference type="InterPro" id="IPR036388">
    <property type="entry name" value="WH-like_DNA-bd_sf"/>
</dbReference>
<keyword evidence="3" id="KW-0804">Transcription</keyword>
<reference evidence="5 6" key="1">
    <citation type="submission" date="2016-11" db="EMBL/GenBank/DDBJ databases">
        <title>Genome sequence of Sphingomonas jeddahensis G39.</title>
        <authorList>
            <person name="Poehlein A."/>
            <person name="Wuebbeler J.H."/>
            <person name="Steinbuechel A."/>
            <person name="Daniel R."/>
        </authorList>
    </citation>
    <scope>NUCLEOTIDE SEQUENCE [LARGE SCALE GENOMIC DNA]</scope>
    <source>
        <strain evidence="5 6">G39</strain>
    </source>
</reference>
<evidence type="ECO:0000256" key="2">
    <source>
        <dbReference type="ARBA" id="ARBA00023125"/>
    </source>
</evidence>
<dbReference type="InterPro" id="IPR012318">
    <property type="entry name" value="HTH_CRP"/>
</dbReference>
<dbReference type="GO" id="GO:0003677">
    <property type="term" value="F:DNA binding"/>
    <property type="evidence" value="ECO:0007669"/>
    <property type="project" value="UniProtKB-KW"/>
</dbReference>
<dbReference type="Gene3D" id="2.60.120.10">
    <property type="entry name" value="Jelly Rolls"/>
    <property type="match status" value="1"/>
</dbReference>
<dbReference type="OrthoDB" id="6155297at2"/>
<dbReference type="SUPFAM" id="SSF46785">
    <property type="entry name" value="Winged helix' DNA-binding domain"/>
    <property type="match status" value="1"/>
</dbReference>
<dbReference type="GO" id="GO:0006355">
    <property type="term" value="P:regulation of DNA-templated transcription"/>
    <property type="evidence" value="ECO:0007669"/>
    <property type="project" value="InterPro"/>
</dbReference>
<keyword evidence="6" id="KW-1185">Reference proteome</keyword>
<feature type="domain" description="HTH crp-type" evidence="4">
    <location>
        <begin position="145"/>
        <end position="219"/>
    </location>
</feature>
<dbReference type="STRING" id="1915074.SPHI_03330"/>
<dbReference type="AlphaFoldDB" id="A0A1V2EZI4"/>
<dbReference type="SUPFAM" id="SSF51206">
    <property type="entry name" value="cAMP-binding domain-like"/>
    <property type="match status" value="1"/>
</dbReference>
<accession>A0A1V2EZI4</accession>
<evidence type="ECO:0000259" key="4">
    <source>
        <dbReference type="PROSITE" id="PS51063"/>
    </source>
</evidence>
<dbReference type="Pfam" id="PF13545">
    <property type="entry name" value="HTH_Crp_2"/>
    <property type="match status" value="1"/>
</dbReference>
<dbReference type="CDD" id="cd00038">
    <property type="entry name" value="CAP_ED"/>
    <property type="match status" value="1"/>
</dbReference>
<organism evidence="5 6">
    <name type="scientific">Sphingomonas jeddahensis</name>
    <dbReference type="NCBI Taxonomy" id="1915074"/>
    <lineage>
        <taxon>Bacteria</taxon>
        <taxon>Pseudomonadati</taxon>
        <taxon>Pseudomonadota</taxon>
        <taxon>Alphaproteobacteria</taxon>
        <taxon>Sphingomonadales</taxon>
        <taxon>Sphingomonadaceae</taxon>
        <taxon>Sphingomonas</taxon>
    </lineage>
</organism>
<dbReference type="Proteomes" id="UP000188729">
    <property type="component" value="Unassembled WGS sequence"/>
</dbReference>
<keyword evidence="1" id="KW-0805">Transcription regulation</keyword>
<comment type="caution">
    <text evidence="5">The sequence shown here is derived from an EMBL/GenBank/DDBJ whole genome shotgun (WGS) entry which is preliminary data.</text>
</comment>
<dbReference type="RefSeq" id="WP_076743244.1">
    <property type="nucleotide sequence ID" value="NZ_MPSB01000001.1"/>
</dbReference>